<dbReference type="EMBL" id="CAFBNP010000084">
    <property type="protein sequence ID" value="CAB4953807.1"/>
    <property type="molecule type" value="Genomic_DNA"/>
</dbReference>
<name>A0A6J7KE21_9ZZZZ</name>
<organism evidence="1">
    <name type="scientific">freshwater metagenome</name>
    <dbReference type="NCBI Taxonomy" id="449393"/>
    <lineage>
        <taxon>unclassified sequences</taxon>
        <taxon>metagenomes</taxon>
        <taxon>ecological metagenomes</taxon>
    </lineage>
</organism>
<evidence type="ECO:0000313" key="1">
    <source>
        <dbReference type="EMBL" id="CAB4953807.1"/>
    </source>
</evidence>
<accession>A0A6J7KE21</accession>
<reference evidence="1" key="1">
    <citation type="submission" date="2020-05" db="EMBL/GenBank/DDBJ databases">
        <authorList>
            <person name="Chiriac C."/>
            <person name="Salcher M."/>
            <person name="Ghai R."/>
            <person name="Kavagutti S V."/>
        </authorList>
    </citation>
    <scope>NUCLEOTIDE SEQUENCE</scope>
</reference>
<sequence>MKKLLILALSTIMFVSSLPANAAIKAGATCKTSQQNSVSKKLGLVCQKKGSKFIWVAAKTSSKLEINPILTVKELAAPSEFNFSSGGNLKVKLSINSNTPYEKPDLELVFKVDSGKWEFPSQEIRLKPSLKSEVLDDRNKTYTAEFQIDPRMPIGKWNLEFTDIKYGNGQSLKIPSREINMTRTIYGAKEAKAIQPIGNVEYLSIKSKTVERFVWPGKYIAFQTISKDYDPEIMGRIVYTFDKAYENYKEITGYTPGISRQYKNLLVITEMTSDEVGCGAGCGYLGATGIELQSGLFSRLYNGVKLYDQYEQAPFYELGRNFWNYAKYKSVLKGEGASAKWFEANTTGFAVFMRFLIINSNEIPGGPWDSGKGVAWNDFYSAMKGLIYKQRDEAGHTFANTFEAGLPPYSGPLSVNDFWASLLFYFAPAGGEKMFAKSFLANLSNRPLATNTASAVANFVDAISLTLGKSVDSDFYNVLHFGDAKSLLK</sequence>
<protein>
    <submittedName>
        <fullName evidence="1">Unannotated protein</fullName>
    </submittedName>
</protein>
<dbReference type="AlphaFoldDB" id="A0A6J7KE21"/>
<proteinExistence type="predicted"/>
<gene>
    <name evidence="1" type="ORF">UFOPK3828_00537</name>
</gene>